<evidence type="ECO:0000256" key="1">
    <source>
        <dbReference type="SAM" id="MobiDB-lite"/>
    </source>
</evidence>
<evidence type="ECO:0000313" key="2">
    <source>
        <dbReference type="EMBL" id="DAE04622.1"/>
    </source>
</evidence>
<reference evidence="2" key="1">
    <citation type="journal article" date="2021" name="Proc. Natl. Acad. Sci. U.S.A.">
        <title>A Catalog of Tens of Thousands of Viruses from Human Metagenomes Reveals Hidden Associations with Chronic Diseases.</title>
        <authorList>
            <person name="Tisza M.J."/>
            <person name="Buck C.B."/>
        </authorList>
    </citation>
    <scope>NUCLEOTIDE SEQUENCE</scope>
    <source>
        <strain evidence="2">Ctvns3</strain>
    </source>
</reference>
<sequence length="29" mass="3249">MHVKTEKTEITHTKEAISVSAPKINIEGR</sequence>
<protein>
    <submittedName>
        <fullName evidence="2">Uncharacterized protein</fullName>
    </submittedName>
</protein>
<name>A0A8S5PC24_9CAUD</name>
<dbReference type="EMBL" id="BK015391">
    <property type="protein sequence ID" value="DAE04622.1"/>
    <property type="molecule type" value="Genomic_DNA"/>
</dbReference>
<feature type="region of interest" description="Disordered" evidence="1">
    <location>
        <begin position="1"/>
        <end position="29"/>
    </location>
</feature>
<proteinExistence type="predicted"/>
<accession>A0A8S5PC24</accession>
<feature type="compositionally biased region" description="Basic and acidic residues" evidence="1">
    <location>
        <begin position="1"/>
        <end position="15"/>
    </location>
</feature>
<organism evidence="2">
    <name type="scientific">Myoviridae sp. ctvns3</name>
    <dbReference type="NCBI Taxonomy" id="2825204"/>
    <lineage>
        <taxon>Viruses</taxon>
        <taxon>Duplodnaviria</taxon>
        <taxon>Heunggongvirae</taxon>
        <taxon>Uroviricota</taxon>
        <taxon>Caudoviricetes</taxon>
    </lineage>
</organism>